<reference evidence="4" key="1">
    <citation type="journal article" date="2019" name="Int. J. Syst. Evol. Microbiol.">
        <title>The Global Catalogue of Microorganisms (GCM) 10K type strain sequencing project: providing services to taxonomists for standard genome sequencing and annotation.</title>
        <authorList>
            <consortium name="The Broad Institute Genomics Platform"/>
            <consortium name="The Broad Institute Genome Sequencing Center for Infectious Disease"/>
            <person name="Wu L."/>
            <person name="Ma J."/>
        </authorList>
    </citation>
    <scope>NUCLEOTIDE SEQUENCE [LARGE SCALE GENOMIC DNA]</scope>
    <source>
        <strain evidence="4">JCM 9651</strain>
    </source>
</reference>
<comment type="caution">
    <text evidence="3">The sequence shown here is derived from an EMBL/GenBank/DDBJ whole genome shotgun (WGS) entry which is preliminary data.</text>
</comment>
<dbReference type="Pfam" id="PF00535">
    <property type="entry name" value="Glycos_transf_2"/>
    <property type="match status" value="1"/>
</dbReference>
<dbReference type="SUPFAM" id="SSF53448">
    <property type="entry name" value="Nucleotide-diphospho-sugar transferases"/>
    <property type="match status" value="1"/>
</dbReference>
<evidence type="ECO:0000259" key="2">
    <source>
        <dbReference type="Pfam" id="PF22181"/>
    </source>
</evidence>
<feature type="domain" description="TarS/TarP linker" evidence="2">
    <location>
        <begin position="231"/>
        <end position="318"/>
    </location>
</feature>
<dbReference type="PANTHER" id="PTHR22916:SF3">
    <property type="entry name" value="UDP-GLCNAC:BETAGAL BETA-1,3-N-ACETYLGLUCOSAMINYLTRANSFERASE-LIKE PROTEIN 1"/>
    <property type="match status" value="1"/>
</dbReference>
<sequence length="548" mass="61410">MSTPDVTVVVAVYNTMPYLTETLNSLVKQSIGRDRLEIVAVDDGSTDGSGAELDKFAARYPDTVKVIHQANSGGPAAPSNRALELATGRFVYFIGADDYLGKEALERMVACADEHGSDIVVGRMVGTNGRYAHQALFQKNDPDISLYDSALPFTMANIKLFRRELLERHEIRYPEHLRVGSDQPFTLEACVNAKKISVLADYEYYYAVKRVNSSNITYSSNHLSRLHCTAEIMKFAAGLIEAGPKRDWVLRRHFIWELWKLVQDDFLALDEDVQQEVCKGIGELADLYFTDGVRDSMDVRRRVRIGLCRAGALEELRETIRSEAEFGAPPLVLEDGRAYVSYPGFRDGPGLPDRLYEVLEPEPRMVADNVRFVSASWEQEADEITFVLAVKVGVSGGTGSPVVRLMEGQLPKSTLSPGGRRLSDGHELPSLVGEFKAAPDDEGVLLHARIPVERRKAKLAVRVYVDVAGSTYEIPLKTRGLPLPLARRWRHDHPHRVSANANHRGQLIVTTAPLWEPVPGIGERLLTQVYQRQWLRRRLARLKRKVTR</sequence>
<feature type="domain" description="Glycosyltransferase 2-like" evidence="1">
    <location>
        <begin position="7"/>
        <end position="167"/>
    </location>
</feature>
<dbReference type="CDD" id="cd00761">
    <property type="entry name" value="Glyco_tranf_GTA_type"/>
    <property type="match status" value="1"/>
</dbReference>
<dbReference type="Proteomes" id="UP001499990">
    <property type="component" value="Unassembled WGS sequence"/>
</dbReference>
<name>A0ABP6S9I8_9ACTN</name>
<evidence type="ECO:0000313" key="4">
    <source>
        <dbReference type="Proteomes" id="UP001499990"/>
    </source>
</evidence>
<dbReference type="RefSeq" id="WP_345036179.1">
    <property type="nucleotide sequence ID" value="NZ_BAAAYL010000001.1"/>
</dbReference>
<accession>A0ABP6S9I8</accession>
<keyword evidence="4" id="KW-1185">Reference proteome</keyword>
<organism evidence="3 4">
    <name type="scientific">Streptomyces sannanensis</name>
    <dbReference type="NCBI Taxonomy" id="285536"/>
    <lineage>
        <taxon>Bacteria</taxon>
        <taxon>Bacillati</taxon>
        <taxon>Actinomycetota</taxon>
        <taxon>Actinomycetes</taxon>
        <taxon>Kitasatosporales</taxon>
        <taxon>Streptomycetaceae</taxon>
        <taxon>Streptomyces</taxon>
    </lineage>
</organism>
<dbReference type="InterPro" id="IPR029044">
    <property type="entry name" value="Nucleotide-diphossugar_trans"/>
</dbReference>
<dbReference type="Gene3D" id="3.90.550.10">
    <property type="entry name" value="Spore Coat Polysaccharide Biosynthesis Protein SpsA, Chain A"/>
    <property type="match status" value="1"/>
</dbReference>
<evidence type="ECO:0000313" key="3">
    <source>
        <dbReference type="EMBL" id="GAA3371526.1"/>
    </source>
</evidence>
<protein>
    <recommendedName>
        <fullName evidence="5">Glycosyltransferase family 2 protein</fullName>
    </recommendedName>
</protein>
<gene>
    <name evidence="3" type="ORF">GCM10020367_22550</name>
</gene>
<evidence type="ECO:0000259" key="1">
    <source>
        <dbReference type="Pfam" id="PF00535"/>
    </source>
</evidence>
<dbReference type="InterPro" id="IPR001173">
    <property type="entry name" value="Glyco_trans_2-like"/>
</dbReference>
<dbReference type="EMBL" id="BAAAYL010000001">
    <property type="protein sequence ID" value="GAA3371526.1"/>
    <property type="molecule type" value="Genomic_DNA"/>
</dbReference>
<dbReference type="Pfam" id="PF22181">
    <property type="entry name" value="TarS_linker"/>
    <property type="match status" value="1"/>
</dbReference>
<proteinExistence type="predicted"/>
<evidence type="ECO:0008006" key="5">
    <source>
        <dbReference type="Google" id="ProtNLM"/>
    </source>
</evidence>
<dbReference type="PANTHER" id="PTHR22916">
    <property type="entry name" value="GLYCOSYLTRANSFERASE"/>
    <property type="match status" value="1"/>
</dbReference>
<dbReference type="InterPro" id="IPR054028">
    <property type="entry name" value="TarS/TarP_linker"/>
</dbReference>